<organism evidence="7 8">
    <name type="scientific">Polarella glacialis</name>
    <name type="common">Dinoflagellate</name>
    <dbReference type="NCBI Taxonomy" id="89957"/>
    <lineage>
        <taxon>Eukaryota</taxon>
        <taxon>Sar</taxon>
        <taxon>Alveolata</taxon>
        <taxon>Dinophyceae</taxon>
        <taxon>Suessiales</taxon>
        <taxon>Suessiaceae</taxon>
        <taxon>Polarella</taxon>
    </lineage>
</organism>
<dbReference type="Gene3D" id="1.20.1250.20">
    <property type="entry name" value="MFS general substrate transporter like domains"/>
    <property type="match status" value="1"/>
</dbReference>
<feature type="non-terminal residue" evidence="7">
    <location>
        <position position="429"/>
    </location>
</feature>
<evidence type="ECO:0000256" key="3">
    <source>
        <dbReference type="ARBA" id="ARBA00022692"/>
    </source>
</evidence>
<feature type="transmembrane region" description="Helical" evidence="6">
    <location>
        <begin position="277"/>
        <end position="301"/>
    </location>
</feature>
<protein>
    <submittedName>
        <fullName evidence="7">Uncharacterized protein</fullName>
    </submittedName>
</protein>
<evidence type="ECO:0000313" key="7">
    <source>
        <dbReference type="EMBL" id="CAE8609352.1"/>
    </source>
</evidence>
<dbReference type="EMBL" id="CAJNNV010024291">
    <property type="protein sequence ID" value="CAE8609352.1"/>
    <property type="molecule type" value="Genomic_DNA"/>
</dbReference>
<sequence length="429" mass="45242">MYSSAEDGLALPLLQQSRVGQRRASLAPLFLVAFINTSSRISASTPALCLLFQDVAAAEGLDLAATAVAFGRLVALRGLVELAATPALARWSDCSGRKLALCLCCMSCCLECVFLASSRSLLVLSLVHVAGGLLASHNAIEGSCILDACPNDEARAQAFEQLFVALGAALVLGPAVGGELSFAVSRGAPFVASAVLSCGSLVLACRMPEYLPTARRRAKMGGGVLETLRAFRHLLRRDRRLSWYLSAFSLSGAGISAFLSVRILWARHYFGWDGREIGRMLACYGMTVVAAQFLLLPLLLWRMQGREHLVAQICLLVHCAGFAAYSLAPSAAWVYAALLLGTAGNCSVPVLQGLCSRCVADEEHALLSRVASMLSTASQVAGALIGSGLFAASLRGCVSQHALLAFTAACFVLATACVARARRAETWAL</sequence>
<dbReference type="PANTHER" id="PTHR23507:SF1">
    <property type="entry name" value="FI18259P1-RELATED"/>
    <property type="match status" value="1"/>
</dbReference>
<evidence type="ECO:0000256" key="2">
    <source>
        <dbReference type="ARBA" id="ARBA00004236"/>
    </source>
</evidence>
<reference evidence="7" key="1">
    <citation type="submission" date="2021-02" db="EMBL/GenBank/DDBJ databases">
        <authorList>
            <person name="Dougan E. K."/>
            <person name="Rhodes N."/>
            <person name="Thang M."/>
            <person name="Chan C."/>
        </authorList>
    </citation>
    <scope>NUCLEOTIDE SEQUENCE</scope>
</reference>
<dbReference type="InterPro" id="IPR001958">
    <property type="entry name" value="Tet-R_TetA/multi-R_MdtG-like"/>
</dbReference>
<keyword evidence="8" id="KW-1185">Reference proteome</keyword>
<proteinExistence type="predicted"/>
<dbReference type="GO" id="GO:0022857">
    <property type="term" value="F:transmembrane transporter activity"/>
    <property type="evidence" value="ECO:0007669"/>
    <property type="project" value="InterPro"/>
</dbReference>
<keyword evidence="4 6" id="KW-1133">Transmembrane helix</keyword>
<evidence type="ECO:0000256" key="5">
    <source>
        <dbReference type="ARBA" id="ARBA00023136"/>
    </source>
</evidence>
<dbReference type="PRINTS" id="PR01035">
    <property type="entry name" value="TCRTETA"/>
</dbReference>
<dbReference type="InterPro" id="IPR036259">
    <property type="entry name" value="MFS_trans_sf"/>
</dbReference>
<evidence type="ECO:0000256" key="4">
    <source>
        <dbReference type="ARBA" id="ARBA00022989"/>
    </source>
</evidence>
<evidence type="ECO:0000256" key="1">
    <source>
        <dbReference type="ARBA" id="ARBA00004141"/>
    </source>
</evidence>
<comment type="caution">
    <text evidence="7">The sequence shown here is derived from an EMBL/GenBank/DDBJ whole genome shotgun (WGS) entry which is preliminary data.</text>
</comment>
<accession>A0A813F526</accession>
<dbReference type="GO" id="GO:0016020">
    <property type="term" value="C:membrane"/>
    <property type="evidence" value="ECO:0007669"/>
    <property type="project" value="UniProtKB-SubCell"/>
</dbReference>
<dbReference type="SUPFAM" id="SSF103473">
    <property type="entry name" value="MFS general substrate transporter"/>
    <property type="match status" value="1"/>
</dbReference>
<evidence type="ECO:0000313" key="8">
    <source>
        <dbReference type="Proteomes" id="UP000654075"/>
    </source>
</evidence>
<name>A0A813F526_POLGL</name>
<dbReference type="AlphaFoldDB" id="A0A813F526"/>
<comment type="subcellular location">
    <subcellularLocation>
        <location evidence="2">Cell membrane</location>
    </subcellularLocation>
    <subcellularLocation>
        <location evidence="1">Membrane</location>
        <topology evidence="1">Multi-pass membrane protein</topology>
    </subcellularLocation>
</comment>
<feature type="transmembrane region" description="Helical" evidence="6">
    <location>
        <begin position="398"/>
        <end position="419"/>
    </location>
</feature>
<dbReference type="Pfam" id="PF07690">
    <property type="entry name" value="MFS_1"/>
    <property type="match status" value="1"/>
</dbReference>
<keyword evidence="5 6" id="KW-0472">Membrane</keyword>
<gene>
    <name evidence="7" type="ORF">PGLA1383_LOCUS27183</name>
</gene>
<feature type="transmembrane region" description="Helical" evidence="6">
    <location>
        <begin position="241"/>
        <end position="265"/>
    </location>
</feature>
<dbReference type="PANTHER" id="PTHR23507">
    <property type="entry name" value="ZGC:174356"/>
    <property type="match status" value="1"/>
</dbReference>
<dbReference type="Proteomes" id="UP000654075">
    <property type="component" value="Unassembled WGS sequence"/>
</dbReference>
<keyword evidence="3 6" id="KW-0812">Transmembrane</keyword>
<dbReference type="InterPro" id="IPR011701">
    <property type="entry name" value="MFS"/>
</dbReference>
<feature type="transmembrane region" description="Helical" evidence="6">
    <location>
        <begin position="161"/>
        <end position="184"/>
    </location>
</feature>
<evidence type="ECO:0000256" key="6">
    <source>
        <dbReference type="SAM" id="Phobius"/>
    </source>
</evidence>
<feature type="transmembrane region" description="Helical" evidence="6">
    <location>
        <begin position="190"/>
        <end position="207"/>
    </location>
</feature>
<feature type="transmembrane region" description="Helical" evidence="6">
    <location>
        <begin position="308"/>
        <end position="327"/>
    </location>
</feature>